<dbReference type="GeneID" id="77927573"/>
<reference evidence="1 2" key="1">
    <citation type="submission" date="2021-03" db="EMBL/GenBank/DDBJ databases">
        <authorList>
            <person name="Alqahtani R."/>
            <person name="Behailu E."/>
            <person name="Cappabianca D.W."/>
            <person name="Csanadi-Schwartz K.M."/>
            <person name="Dalal A.S."/>
            <person name="Fahim M.S."/>
            <person name="Franklin J.M."/>
            <person name="Gluckman M.H."/>
            <person name="Levine C.J."/>
            <person name="Martin N."/>
            <person name="Milza N."/>
            <person name="Najmabadi R."/>
            <person name="Newman A.M."/>
            <person name="Pajunar M."/>
            <person name="Qalawee I."/>
            <person name="Rizvi A."/>
            <person name="Samuel A."/>
            <person name="Smith A."/>
            <person name="Swann F.E."/>
            <person name="Sweeney P."/>
            <person name="Torres N.R."/>
            <person name="Ventrone L."/>
            <person name="Ventura L."/>
            <person name="Wroe M."/>
            <person name="Acquaye N.A."/>
            <person name="Agnes T.J."/>
            <person name="Ahmed A."/>
            <person name="Ahmed S."/>
            <person name="Amodu B.A."/>
            <person name="Arefeayne N.F."/>
            <person name="Asamoah-Frimpong E.A."/>
            <person name="Attaran A."/>
            <person name="Barragan J.M."/>
            <person name="Baumgarten L.N."/>
            <person name="Berhane B."/>
            <person name="Beyene A."/>
            <person name="Bhattarai B."/>
            <person name="Biondokin D.V."/>
            <person name="Boone B.K."/>
            <person name="Burney S.Z."/>
            <person name="Cayanan J.T."/>
            <person name="Cesta G."/>
            <person name="Chang J."/>
            <person name="Chavez J."/>
            <person name="Chorbajian C."/>
            <person name="Christian S."/>
            <person name="Corns J.R."/>
            <person name="Corns N.R."/>
            <person name="Cowan J.T."/>
            <person name="Coyne C."/>
            <person name="Dadzie B."/>
            <person name="Datu D.V."/>
            <person name="Deng B.C."/>
            <person name="Der L."/>
            <person name="Dickerson K."/>
            <person name="Dozier E."/>
            <person name="Egbunine A.O."/>
            <person name="Farooq M."/>
            <person name="Fonge A.E."/>
            <person name="Ghomsi-Nono M.P."/>
            <person name="Giampietro H."/>
            <person name="Gunnison R.P."/>
            <person name="Han S.H."/>
            <person name="Hennigan A.J."/>
            <person name="Hong A.N."/>
            <person name="Ijomor E.C."/>
            <person name="Jalali A."/>
            <person name="Jamil T.Z."/>
            <person name="Jenkins C.R."/>
            <person name="Joseph M.A."/>
            <person name="Jowanowitch O.J."/>
            <person name="Kang D."/>
            <person name="Khan A."/>
            <person name="Khan Z.K."/>
            <person name="Kiewe T."/>
            <person name="Kjerulf A.B."/>
            <person name="Kolosey V."/>
            <person name="Kurup M."/>
            <person name="Lee V.H."/>
            <person name="Llontop-Maldonado V."/>
            <person name="Long P."/>
            <person name="Lu N."/>
            <person name="Majekodunmi A."/>
            <person name="Malik H.W."/>
            <person name="Marcellino S.C."/>
            <person name="Martinez L.A."/>
            <person name="Meher F.N."/>
            <person name="Michelin M.A."/>
            <person name="Mitchell K.G."/>
            <person name="Mullens W.J."/>
            <person name="Nwakama C."/>
            <person name="Nwosu F.T."/>
            <person name="Oboh E.C."/>
            <person name="Odujinrin O."/>
            <person name="Ogunsan O."/>
            <person name="O'Neill K."/>
            <person name="Oxlaj J.A."/>
            <person name="Patel A.K."/>
            <person name="Patel B.R."/>
            <person name="Pham Q."/>
            <person name="Porter J."/>
            <person name="Portes J."/>
            <person name="Prokopenko A."/>
            <person name="Quraishi M."/>
            <person name="Qureshi M."/>
            <person name="Rivera A."/>
            <person name="Rubalsky V."/>
            <person name="Saikali Y."/>
            <person name="Saqaf K."/>
            <person name="Saroya S.R."/>
            <person name="Seas A."/>
            <person name="Shadrick R.E."/>
            <person name="Sharda N."/>
            <person name="Sigindere M.T."/>
            <person name="Simbi V.G."/>
            <person name="Thuzar C."/>
            <person name="Tran K."/>
            <person name="Tran V.D."/>
            <person name="Trang W."/>
            <person name="Vaishnav N."/>
            <person name="Vuong K."/>
            <person name="Walker C."/>
            <person name="Wallace S.A."/>
            <person name="Warfield J.C."/>
            <person name="Wikina T."/>
            <person name="Wobbeking F.T."/>
            <person name="Worrent L.D."/>
            <person name="Yan T."/>
            <person name="Zehra A."/>
            <person name="Avazpour P."/>
            <person name="Kim F.M."/>
            <person name="Mason K."/>
            <person name="Nguyen D.A."/>
            <person name="Pettit S.M."/>
            <person name="Zhou O.J."/>
            <person name="Brissett D.L."/>
            <person name="Gualtieri C."/>
            <person name="Hufford T.M."/>
            <person name="Ko J.M."/>
            <person name="Novak J.K."/>
            <person name="Smith Z.M."/>
            <person name="Mayer-Bacon C."/>
            <person name="Erill I."/>
            <person name="Caruso S.M."/>
            <person name="Garlena R.A."/>
            <person name="Russell D.A."/>
            <person name="Pope W.H."/>
            <person name="Jacobs-Sera D."/>
            <person name="Hatfull G.F."/>
        </authorList>
    </citation>
    <scope>NUCLEOTIDE SEQUENCE [LARGE SCALE GENOMIC DNA]</scope>
</reference>
<dbReference type="Proteomes" id="UP000683399">
    <property type="component" value="Segment"/>
</dbReference>
<keyword evidence="2" id="KW-1185">Reference proteome</keyword>
<proteinExistence type="predicted"/>
<organism evidence="1 2">
    <name type="scientific">Streptomyces phage TunaTartare</name>
    <dbReference type="NCBI Taxonomy" id="2848887"/>
    <lineage>
        <taxon>Viruses</taxon>
        <taxon>Duplodnaviria</taxon>
        <taxon>Heunggongvirae</taxon>
        <taxon>Uroviricota</taxon>
        <taxon>Caudoviricetes</taxon>
        <taxon>Stanwilliamsviridae</taxon>
        <taxon>Loccivirinae</taxon>
        <taxon>Faustvirus</taxon>
        <taxon>Faustvirus tunatartare</taxon>
    </lineage>
</organism>
<dbReference type="RefSeq" id="YP_010651856.1">
    <property type="nucleotide sequence ID" value="NC_070784.1"/>
</dbReference>
<sequence>MATQKETIEKLLNKEEILYWSRKNNIQIEEFDGGIYIDEWTVLLDQEDKIAAVERRLDVPREL</sequence>
<dbReference type="EMBL" id="MW822145">
    <property type="protein sequence ID" value="QWT29900.1"/>
    <property type="molecule type" value="Genomic_DNA"/>
</dbReference>
<evidence type="ECO:0000313" key="2">
    <source>
        <dbReference type="Proteomes" id="UP000683399"/>
    </source>
</evidence>
<accession>A0A8F2E7N9</accession>
<evidence type="ECO:0000313" key="1">
    <source>
        <dbReference type="EMBL" id="QWT29900.1"/>
    </source>
</evidence>
<name>A0A8F2E7N9_9CAUD</name>
<gene>
    <name evidence="1" type="primary">4</name>
    <name evidence="1" type="ORF">SEA_TUNATARTARE_4</name>
</gene>
<dbReference type="KEGG" id="vg:77927573"/>
<protein>
    <submittedName>
        <fullName evidence="1">Uncharacterized protein</fullName>
    </submittedName>
</protein>